<dbReference type="EMBL" id="AGSI01000010">
    <property type="protein sequence ID" value="EIE22315.1"/>
    <property type="molecule type" value="Genomic_DNA"/>
</dbReference>
<organism evidence="9 10">
    <name type="scientific">Coccomyxa subellipsoidea (strain C-169)</name>
    <name type="common">Green microalga</name>
    <dbReference type="NCBI Taxonomy" id="574566"/>
    <lineage>
        <taxon>Eukaryota</taxon>
        <taxon>Viridiplantae</taxon>
        <taxon>Chlorophyta</taxon>
        <taxon>core chlorophytes</taxon>
        <taxon>Trebouxiophyceae</taxon>
        <taxon>Trebouxiophyceae incertae sedis</taxon>
        <taxon>Coccomyxaceae</taxon>
        <taxon>Coccomyxa</taxon>
        <taxon>Coccomyxa subellipsoidea</taxon>
    </lineage>
</organism>
<gene>
    <name evidence="9" type="ORF">COCSUDRAFT_29598</name>
</gene>
<dbReference type="SUPFAM" id="SSF48019">
    <property type="entry name" value="post-AAA+ oligomerization domain-like"/>
    <property type="match status" value="1"/>
</dbReference>
<dbReference type="InterPro" id="IPR050238">
    <property type="entry name" value="DNA_Rep/Repair_Clamp_Loader"/>
</dbReference>
<dbReference type="CDD" id="cd00009">
    <property type="entry name" value="AAA"/>
    <property type="match status" value="1"/>
</dbReference>
<sequence>MGSKGKAPSIIDDAPWVEKYRPKTLDDVAAHKEIIDTIKRLVKEDRFPHVLFYGPPGTGKTSTILAVARQMYGASLRSMVLELNASDDRGIGIVREQIVDFASTKTMFSNKFKLVILDECDAMTKDAQAALRRVIEKYTRNTRFCLICNYVNKIIPALQSRCTRFRFPPLADSYVRSRLQFVIDSERVNMGDGGLDAVVTLGAGDMRRTLNILQATHMSADVVSEEAVYQCTGNPLPKDIEAIVQALFNEDFVDVFAKVQDMQINKGLALTDIVQQLHPWVFRVNMPASVRIKLVDALADTEHRLAFGTSERLQLGALVGAFSVAREGIVAAAK</sequence>
<dbReference type="GO" id="GO:0005663">
    <property type="term" value="C:DNA replication factor C complex"/>
    <property type="evidence" value="ECO:0007669"/>
    <property type="project" value="TreeGrafter"/>
</dbReference>
<keyword evidence="10" id="KW-1185">Reference proteome</keyword>
<dbReference type="NCBIfam" id="NF001679">
    <property type="entry name" value="PRK00440.1"/>
    <property type="match status" value="1"/>
</dbReference>
<dbReference type="Gene3D" id="3.40.50.300">
    <property type="entry name" value="P-loop containing nucleotide triphosphate hydrolases"/>
    <property type="match status" value="1"/>
</dbReference>
<dbReference type="InterPro" id="IPR003593">
    <property type="entry name" value="AAA+_ATPase"/>
</dbReference>
<evidence type="ECO:0000256" key="7">
    <source>
        <dbReference type="ARBA" id="ARBA00023242"/>
    </source>
</evidence>
<dbReference type="FunFam" id="1.10.8.60:FF:000028">
    <property type="entry name" value="Replication factor C subunit 5"/>
    <property type="match status" value="1"/>
</dbReference>
<dbReference type="SUPFAM" id="SSF52540">
    <property type="entry name" value="P-loop containing nucleoside triphosphate hydrolases"/>
    <property type="match status" value="1"/>
</dbReference>
<proteinExistence type="inferred from homology"/>
<comment type="caution">
    <text evidence="9">The sequence shown here is derived from an EMBL/GenBank/DDBJ whole genome shotgun (WGS) entry which is preliminary data.</text>
</comment>
<dbReference type="InterPro" id="IPR008921">
    <property type="entry name" value="DNA_pol3_clamp-load_cplx_C"/>
</dbReference>
<dbReference type="Proteomes" id="UP000007264">
    <property type="component" value="Unassembled WGS sequence"/>
</dbReference>
<dbReference type="InterPro" id="IPR003959">
    <property type="entry name" value="ATPase_AAA_core"/>
</dbReference>
<evidence type="ECO:0000259" key="8">
    <source>
        <dbReference type="SMART" id="SM00382"/>
    </source>
</evidence>
<dbReference type="PANTHER" id="PTHR11669">
    <property type="entry name" value="REPLICATION FACTOR C / DNA POLYMERASE III GAMMA-TAU SUBUNIT"/>
    <property type="match status" value="1"/>
</dbReference>
<dbReference type="GO" id="GO:0006261">
    <property type="term" value="P:DNA-templated DNA replication"/>
    <property type="evidence" value="ECO:0007669"/>
    <property type="project" value="TreeGrafter"/>
</dbReference>
<dbReference type="Gene3D" id="1.20.272.10">
    <property type="match status" value="1"/>
</dbReference>
<dbReference type="Gene3D" id="1.10.8.60">
    <property type="match status" value="1"/>
</dbReference>
<dbReference type="CDD" id="cd18140">
    <property type="entry name" value="HLD_clamp_RFC"/>
    <property type="match status" value="1"/>
</dbReference>
<evidence type="ECO:0000256" key="6">
    <source>
        <dbReference type="ARBA" id="ARBA00022840"/>
    </source>
</evidence>
<protein>
    <submittedName>
        <fullName evidence="9">DNA replication factor C complex subunit 5</fullName>
    </submittedName>
</protein>
<comment type="similarity">
    <text evidence="2">Belongs to the activator 1 small subunits family.</text>
</comment>
<dbReference type="Pfam" id="PF00004">
    <property type="entry name" value="AAA"/>
    <property type="match status" value="1"/>
</dbReference>
<evidence type="ECO:0000256" key="1">
    <source>
        <dbReference type="ARBA" id="ARBA00004123"/>
    </source>
</evidence>
<comment type="subcellular location">
    <subcellularLocation>
        <location evidence="1">Nucleus</location>
    </subcellularLocation>
</comment>
<feature type="domain" description="AAA+ ATPase" evidence="8">
    <location>
        <begin position="46"/>
        <end position="173"/>
    </location>
</feature>
<dbReference type="FunFam" id="3.40.50.300:FF:000129">
    <property type="entry name" value="Replication factor C subunit 5"/>
    <property type="match status" value="1"/>
</dbReference>
<name>I0YV96_COCSC</name>
<keyword evidence="5" id="KW-0547">Nucleotide-binding</keyword>
<accession>I0YV96</accession>
<dbReference type="GO" id="GO:0003677">
    <property type="term" value="F:DNA binding"/>
    <property type="evidence" value="ECO:0007669"/>
    <property type="project" value="InterPro"/>
</dbReference>
<comment type="subunit">
    <text evidence="3">Heterotetramer of subunits RFC2, RFC3, RFC4 and RFC5 that can form a complex with RFC1.</text>
</comment>
<evidence type="ECO:0000256" key="3">
    <source>
        <dbReference type="ARBA" id="ARBA00011480"/>
    </source>
</evidence>
<dbReference type="InterPro" id="IPR047854">
    <property type="entry name" value="RFC_lid"/>
</dbReference>
<dbReference type="AlphaFoldDB" id="I0YV96"/>
<dbReference type="SMART" id="SM00382">
    <property type="entry name" value="AAA"/>
    <property type="match status" value="1"/>
</dbReference>
<dbReference type="eggNOG" id="KOG0990">
    <property type="taxonomic scope" value="Eukaryota"/>
</dbReference>
<evidence type="ECO:0000313" key="9">
    <source>
        <dbReference type="EMBL" id="EIE22315.1"/>
    </source>
</evidence>
<dbReference type="FunFam" id="1.20.272.10:FF:000004">
    <property type="entry name" value="Replication factor C subunit 5"/>
    <property type="match status" value="1"/>
</dbReference>
<dbReference type="STRING" id="574566.I0YV96"/>
<keyword evidence="6" id="KW-0067">ATP-binding</keyword>
<evidence type="ECO:0000256" key="5">
    <source>
        <dbReference type="ARBA" id="ARBA00022741"/>
    </source>
</evidence>
<dbReference type="GO" id="GO:0005634">
    <property type="term" value="C:nucleus"/>
    <property type="evidence" value="ECO:0007669"/>
    <property type="project" value="UniProtKB-SubCell"/>
</dbReference>
<reference evidence="9 10" key="1">
    <citation type="journal article" date="2012" name="Genome Biol.">
        <title>The genome of the polar eukaryotic microalga coccomyxa subellipsoidea reveals traits of cold adaptation.</title>
        <authorList>
            <person name="Blanc G."/>
            <person name="Agarkova I."/>
            <person name="Grimwood J."/>
            <person name="Kuo A."/>
            <person name="Brueggeman A."/>
            <person name="Dunigan D."/>
            <person name="Gurnon J."/>
            <person name="Ladunga I."/>
            <person name="Lindquist E."/>
            <person name="Lucas S."/>
            <person name="Pangilinan J."/>
            <person name="Proschold T."/>
            <person name="Salamov A."/>
            <person name="Schmutz J."/>
            <person name="Weeks D."/>
            <person name="Yamada T."/>
            <person name="Claverie J.M."/>
            <person name="Grigoriev I."/>
            <person name="Van Etten J."/>
            <person name="Lomsadze A."/>
            <person name="Borodovsky M."/>
        </authorList>
    </citation>
    <scope>NUCLEOTIDE SEQUENCE [LARGE SCALE GENOMIC DNA]</scope>
    <source>
        <strain evidence="9 10">C-169</strain>
    </source>
</reference>
<evidence type="ECO:0000313" key="10">
    <source>
        <dbReference type="Proteomes" id="UP000007264"/>
    </source>
</evidence>
<dbReference type="KEGG" id="csl:COCSUDRAFT_29598"/>
<dbReference type="GO" id="GO:0003689">
    <property type="term" value="F:DNA clamp loader activity"/>
    <property type="evidence" value="ECO:0007669"/>
    <property type="project" value="TreeGrafter"/>
</dbReference>
<dbReference type="InterPro" id="IPR027417">
    <property type="entry name" value="P-loop_NTPase"/>
</dbReference>
<keyword evidence="7" id="KW-0539">Nucleus</keyword>
<dbReference type="RefSeq" id="XP_005646859.1">
    <property type="nucleotide sequence ID" value="XM_005646802.1"/>
</dbReference>
<dbReference type="GeneID" id="17040301"/>
<dbReference type="InterPro" id="IPR013748">
    <property type="entry name" value="Rep_factorC_C"/>
</dbReference>
<dbReference type="PANTHER" id="PTHR11669:SF9">
    <property type="entry name" value="REPLICATION FACTOR C SUBUNIT 5"/>
    <property type="match status" value="1"/>
</dbReference>
<dbReference type="Pfam" id="PF08542">
    <property type="entry name" value="Rep_fac_C"/>
    <property type="match status" value="1"/>
</dbReference>
<dbReference type="OrthoDB" id="4199794at2759"/>
<dbReference type="GO" id="GO:0006281">
    <property type="term" value="P:DNA repair"/>
    <property type="evidence" value="ECO:0007669"/>
    <property type="project" value="TreeGrafter"/>
</dbReference>
<dbReference type="GO" id="GO:0005524">
    <property type="term" value="F:ATP binding"/>
    <property type="evidence" value="ECO:0007669"/>
    <property type="project" value="UniProtKB-KW"/>
</dbReference>
<dbReference type="GO" id="GO:0016887">
    <property type="term" value="F:ATP hydrolysis activity"/>
    <property type="evidence" value="ECO:0007669"/>
    <property type="project" value="InterPro"/>
</dbReference>
<evidence type="ECO:0000256" key="4">
    <source>
        <dbReference type="ARBA" id="ARBA00022705"/>
    </source>
</evidence>
<evidence type="ECO:0000256" key="2">
    <source>
        <dbReference type="ARBA" id="ARBA00005378"/>
    </source>
</evidence>
<keyword evidence="4" id="KW-0235">DNA replication</keyword>